<name>A0ABT4XSD3_9RHOB</name>
<keyword evidence="3" id="KW-1185">Reference proteome</keyword>
<dbReference type="Pfam" id="PF13517">
    <property type="entry name" value="FG-GAP_3"/>
    <property type="match status" value="1"/>
</dbReference>
<dbReference type="InterPro" id="IPR013517">
    <property type="entry name" value="FG-GAP"/>
</dbReference>
<evidence type="ECO:0000256" key="1">
    <source>
        <dbReference type="ARBA" id="ARBA00022729"/>
    </source>
</evidence>
<protein>
    <submittedName>
        <fullName evidence="2">VCBS repeat-containing protein</fullName>
    </submittedName>
</protein>
<dbReference type="Proteomes" id="UP001210720">
    <property type="component" value="Unassembled WGS sequence"/>
</dbReference>
<sequence length="233" mass="25599">MTGLWLAGAAAAQQIEAARYEGATDRYPHAVLGDALEWHTLVVRLSDGRSLKARYERPVVFEDLEPRLFDMDADGQPEVMVIESHETQGARLAFWGLVDGALAPLATTPWIGTRFRWLAPLGAADLDGDGVMEFAYVDRPHLAKTLRVWRYVPDGAGKVRLEPVASQAGFSNHRIGWDYIEGGIRDCGRGPEMVLASGNWRSVQIVRWDGMDLRSEAVSDYSATAISKALACG</sequence>
<evidence type="ECO:0000313" key="3">
    <source>
        <dbReference type="Proteomes" id="UP001210720"/>
    </source>
</evidence>
<dbReference type="InterPro" id="IPR028994">
    <property type="entry name" value="Integrin_alpha_N"/>
</dbReference>
<accession>A0ABT4XSD3</accession>
<dbReference type="EMBL" id="JAQIOY010000002">
    <property type="protein sequence ID" value="MDA7424860.1"/>
    <property type="molecule type" value="Genomic_DNA"/>
</dbReference>
<organism evidence="2 3">
    <name type="scientific">Thalassococcus lentus</name>
    <dbReference type="NCBI Taxonomy" id="1210524"/>
    <lineage>
        <taxon>Bacteria</taxon>
        <taxon>Pseudomonadati</taxon>
        <taxon>Pseudomonadota</taxon>
        <taxon>Alphaproteobacteria</taxon>
        <taxon>Rhodobacterales</taxon>
        <taxon>Roseobacteraceae</taxon>
        <taxon>Thalassococcus</taxon>
    </lineage>
</organism>
<evidence type="ECO:0000313" key="2">
    <source>
        <dbReference type="EMBL" id="MDA7424860.1"/>
    </source>
</evidence>
<keyword evidence="1" id="KW-0732">Signal</keyword>
<proteinExistence type="predicted"/>
<dbReference type="SUPFAM" id="SSF69318">
    <property type="entry name" value="Integrin alpha N-terminal domain"/>
    <property type="match status" value="1"/>
</dbReference>
<dbReference type="RefSeq" id="WP_271432195.1">
    <property type="nucleotide sequence ID" value="NZ_JAQIOY010000002.1"/>
</dbReference>
<reference evidence="2 3" key="1">
    <citation type="submission" date="2023-01" db="EMBL/GenBank/DDBJ databases">
        <title>Thalassococcus onchidii sp. nov., isolated from a marine invertebrate from the South China Sea.</title>
        <authorList>
            <person name="Xu S."/>
            <person name="Liu Z."/>
            <person name="Xu Y."/>
        </authorList>
    </citation>
    <scope>NUCLEOTIDE SEQUENCE [LARGE SCALE GENOMIC DNA]</scope>
    <source>
        <strain evidence="2 3">KCTC 32084</strain>
    </source>
</reference>
<comment type="caution">
    <text evidence="2">The sequence shown here is derived from an EMBL/GenBank/DDBJ whole genome shotgun (WGS) entry which is preliminary data.</text>
</comment>
<gene>
    <name evidence="2" type="ORF">PFY00_08995</name>
</gene>